<gene>
    <name evidence="2" type="ORF">B0H63DRAFT_471150</name>
</gene>
<feature type="region of interest" description="Disordered" evidence="1">
    <location>
        <begin position="1"/>
        <end position="96"/>
    </location>
</feature>
<evidence type="ECO:0000256" key="1">
    <source>
        <dbReference type="SAM" id="MobiDB-lite"/>
    </source>
</evidence>
<feature type="region of interest" description="Disordered" evidence="1">
    <location>
        <begin position="189"/>
        <end position="210"/>
    </location>
</feature>
<dbReference type="EMBL" id="JAULSW010000003">
    <property type="protein sequence ID" value="KAK3387906.1"/>
    <property type="molecule type" value="Genomic_DNA"/>
</dbReference>
<proteinExistence type="predicted"/>
<evidence type="ECO:0000313" key="2">
    <source>
        <dbReference type="EMBL" id="KAK3387906.1"/>
    </source>
</evidence>
<feature type="compositionally biased region" description="Polar residues" evidence="1">
    <location>
        <begin position="1"/>
        <end position="10"/>
    </location>
</feature>
<feature type="compositionally biased region" description="Low complexity" evidence="1">
    <location>
        <begin position="81"/>
        <end position="96"/>
    </location>
</feature>
<feature type="compositionally biased region" description="Low complexity" evidence="1">
    <location>
        <begin position="475"/>
        <end position="486"/>
    </location>
</feature>
<organism evidence="2 3">
    <name type="scientific">Podospora didyma</name>
    <dbReference type="NCBI Taxonomy" id="330526"/>
    <lineage>
        <taxon>Eukaryota</taxon>
        <taxon>Fungi</taxon>
        <taxon>Dikarya</taxon>
        <taxon>Ascomycota</taxon>
        <taxon>Pezizomycotina</taxon>
        <taxon>Sordariomycetes</taxon>
        <taxon>Sordariomycetidae</taxon>
        <taxon>Sordariales</taxon>
        <taxon>Podosporaceae</taxon>
        <taxon>Podospora</taxon>
    </lineage>
</organism>
<evidence type="ECO:0000313" key="3">
    <source>
        <dbReference type="Proteomes" id="UP001285441"/>
    </source>
</evidence>
<feature type="compositionally biased region" description="Polar residues" evidence="1">
    <location>
        <begin position="502"/>
        <end position="511"/>
    </location>
</feature>
<protein>
    <submittedName>
        <fullName evidence="2">Uncharacterized protein</fullName>
    </submittedName>
</protein>
<feature type="compositionally biased region" description="Low complexity" evidence="1">
    <location>
        <begin position="30"/>
        <end position="46"/>
    </location>
</feature>
<name>A0AAE0U1Z7_9PEZI</name>
<accession>A0AAE0U1Z7</accession>
<reference evidence="2" key="1">
    <citation type="journal article" date="2023" name="Mol. Phylogenet. Evol.">
        <title>Genome-scale phylogeny and comparative genomics of the fungal order Sordariales.</title>
        <authorList>
            <person name="Hensen N."/>
            <person name="Bonometti L."/>
            <person name="Westerberg I."/>
            <person name="Brannstrom I.O."/>
            <person name="Guillou S."/>
            <person name="Cros-Aarteil S."/>
            <person name="Calhoun S."/>
            <person name="Haridas S."/>
            <person name="Kuo A."/>
            <person name="Mondo S."/>
            <person name="Pangilinan J."/>
            <person name="Riley R."/>
            <person name="LaButti K."/>
            <person name="Andreopoulos B."/>
            <person name="Lipzen A."/>
            <person name="Chen C."/>
            <person name="Yan M."/>
            <person name="Daum C."/>
            <person name="Ng V."/>
            <person name="Clum A."/>
            <person name="Steindorff A."/>
            <person name="Ohm R.A."/>
            <person name="Martin F."/>
            <person name="Silar P."/>
            <person name="Natvig D.O."/>
            <person name="Lalanne C."/>
            <person name="Gautier V."/>
            <person name="Ament-Velasquez S.L."/>
            <person name="Kruys A."/>
            <person name="Hutchinson M.I."/>
            <person name="Powell A.J."/>
            <person name="Barry K."/>
            <person name="Miller A.N."/>
            <person name="Grigoriev I.V."/>
            <person name="Debuchy R."/>
            <person name="Gladieux P."/>
            <person name="Hiltunen Thoren M."/>
            <person name="Johannesson H."/>
        </authorList>
    </citation>
    <scope>NUCLEOTIDE SEQUENCE</scope>
    <source>
        <strain evidence="2">CBS 232.78</strain>
    </source>
</reference>
<dbReference type="AlphaFoldDB" id="A0AAE0U1Z7"/>
<keyword evidence="3" id="KW-1185">Reference proteome</keyword>
<reference evidence="2" key="2">
    <citation type="submission" date="2023-06" db="EMBL/GenBank/DDBJ databases">
        <authorList>
            <consortium name="Lawrence Berkeley National Laboratory"/>
            <person name="Haridas S."/>
            <person name="Hensen N."/>
            <person name="Bonometti L."/>
            <person name="Westerberg I."/>
            <person name="Brannstrom I.O."/>
            <person name="Guillou S."/>
            <person name="Cros-Aarteil S."/>
            <person name="Calhoun S."/>
            <person name="Kuo A."/>
            <person name="Mondo S."/>
            <person name="Pangilinan J."/>
            <person name="Riley R."/>
            <person name="LaButti K."/>
            <person name="Andreopoulos B."/>
            <person name="Lipzen A."/>
            <person name="Chen C."/>
            <person name="Yanf M."/>
            <person name="Daum C."/>
            <person name="Ng V."/>
            <person name="Clum A."/>
            <person name="Steindorff A."/>
            <person name="Ohm R."/>
            <person name="Martin F."/>
            <person name="Silar P."/>
            <person name="Natvig D."/>
            <person name="Lalanne C."/>
            <person name="Gautier V."/>
            <person name="Ament-velasquez S.L."/>
            <person name="Kruys A."/>
            <person name="Hutchinson M.I."/>
            <person name="Powell A.J."/>
            <person name="Barry K."/>
            <person name="Miller A.N."/>
            <person name="Grigoriev I.V."/>
            <person name="Debuchy R."/>
            <person name="Gladieux P."/>
            <person name="Thoren M.H."/>
            <person name="Johannesson H."/>
        </authorList>
    </citation>
    <scope>NUCLEOTIDE SEQUENCE</scope>
    <source>
        <strain evidence="2">CBS 232.78</strain>
    </source>
</reference>
<comment type="caution">
    <text evidence="2">The sequence shown here is derived from an EMBL/GenBank/DDBJ whole genome shotgun (WGS) entry which is preliminary data.</text>
</comment>
<sequence length="511" mass="55653">MPLRSSSQGKPPQLIIFEDDDGESAFPQSTRRAPTPPNTAATMTDPTKPKIRSRLSSTASPLSGREIVLLPSSPPSPSPSPSSQITQPTTTTKPKAPAVPKVLLPLVPPSPYPWLWRCHACYSVYRLSCTRRCLNCSHVFCSGPPSDTEKGDKNKQRRSGGPCRAEFDYMGWEALGTFRRIAAAAATITDQPQDHITDSSNSNSEEDEPLSLTHTMKKLRRNLVSVSDTLATWKVVSVTSPRGKKPPIKVWDQVSRRERALVLRQKEAMYIKGQHDCWLHCDYPSECRHAIYTACVEGRAKRDTTGKGYTAIQGSGGVRDKLGRIFICRQKQLQMIAEKAEEEDKNEDDDDDKAGFAMGLIKKATVISTTTAASAICEIRGGGDAARTAAAATDDYDLQHMVYELYAGGPGGPGLVVKGDESHLDDGVNDMFDFEAASAGASRYLAPPGHKRGTGINVGPIRKTKSETDIQVLKSGLGDSHSVSSSRFEDDDSDNGKKMTDVTANEPTFFF</sequence>
<dbReference type="Proteomes" id="UP001285441">
    <property type="component" value="Unassembled WGS sequence"/>
</dbReference>
<feature type="region of interest" description="Disordered" evidence="1">
    <location>
        <begin position="475"/>
        <end position="511"/>
    </location>
</feature>